<dbReference type="OrthoDB" id="9793581at2"/>
<dbReference type="PANTHER" id="PTHR30558">
    <property type="entry name" value="EXBD MEMBRANE COMPONENT OF PMF-DRIVEN MACROMOLECULE IMPORT SYSTEM"/>
    <property type="match status" value="1"/>
</dbReference>
<dbReference type="eggNOG" id="COG0848">
    <property type="taxonomic scope" value="Bacteria"/>
</dbReference>
<keyword evidence="7" id="KW-0653">Protein transport</keyword>
<dbReference type="HOGENOM" id="CLU_085305_3_0_0"/>
<dbReference type="Gene3D" id="3.30.420.270">
    <property type="match status" value="1"/>
</dbReference>
<evidence type="ECO:0000256" key="7">
    <source>
        <dbReference type="RuleBase" id="RU003879"/>
    </source>
</evidence>
<dbReference type="KEGG" id="wch:wcw_0200"/>
<dbReference type="STRING" id="716544.wcw_0200"/>
<gene>
    <name evidence="9" type="primary">exbD</name>
    <name evidence="9" type="ordered locus">wcw_0200</name>
</gene>
<reference evidence="9 10" key="1">
    <citation type="journal article" date="2010" name="PLoS ONE">
        <title>The Waddlia genome: a window into chlamydial biology.</title>
        <authorList>
            <person name="Bertelli C."/>
            <person name="Collyn F."/>
            <person name="Croxatto A."/>
            <person name="Ruckert C."/>
            <person name="Polkinghorne A."/>
            <person name="Kebbi-Beghdadi C."/>
            <person name="Goesmann A."/>
            <person name="Vaughan L."/>
            <person name="Greub G."/>
        </authorList>
    </citation>
    <scope>NUCLEOTIDE SEQUENCE [LARGE SCALE GENOMIC DNA]</scope>
    <source>
        <strain evidence="10">ATCC VR-1470 / WSU 86-1044</strain>
    </source>
</reference>
<dbReference type="Pfam" id="PF02472">
    <property type="entry name" value="ExbD"/>
    <property type="match status" value="1"/>
</dbReference>
<keyword evidence="4 7" id="KW-0812">Transmembrane</keyword>
<evidence type="ECO:0000256" key="1">
    <source>
        <dbReference type="ARBA" id="ARBA00004162"/>
    </source>
</evidence>
<dbReference type="RefSeq" id="WP_013181303.1">
    <property type="nucleotide sequence ID" value="NC_014225.1"/>
</dbReference>
<keyword evidence="6 8" id="KW-0472">Membrane</keyword>
<keyword evidence="10" id="KW-1185">Reference proteome</keyword>
<protein>
    <submittedName>
        <fullName evidence="9">Putative biopolymer transport protein ExbD</fullName>
    </submittedName>
</protein>
<dbReference type="EMBL" id="CP001928">
    <property type="protein sequence ID" value="ADI37575.1"/>
    <property type="molecule type" value="Genomic_DNA"/>
</dbReference>
<evidence type="ECO:0000256" key="4">
    <source>
        <dbReference type="ARBA" id="ARBA00022692"/>
    </source>
</evidence>
<feature type="transmembrane region" description="Helical" evidence="8">
    <location>
        <begin position="12"/>
        <end position="32"/>
    </location>
</feature>
<keyword evidence="3" id="KW-1003">Cell membrane</keyword>
<evidence type="ECO:0000256" key="5">
    <source>
        <dbReference type="ARBA" id="ARBA00022989"/>
    </source>
</evidence>
<sequence>MRFKSSLKPSSSLIDLTPLVDVVFLMLIFFIITSDILPLKSLNIENPTLEKDSAPLTTQLIIVMDAQNVIYVGSRKSIVDLVSLKEHLQEELKKLKKQNFGMEPTVVLSIDQHVDYGSFLHLFSICQECTSRLRLVYKPAESQQAEYF</sequence>
<dbReference type="GO" id="GO:0015031">
    <property type="term" value="P:protein transport"/>
    <property type="evidence" value="ECO:0007669"/>
    <property type="project" value="UniProtKB-KW"/>
</dbReference>
<dbReference type="InterPro" id="IPR003400">
    <property type="entry name" value="ExbD"/>
</dbReference>
<evidence type="ECO:0000313" key="9">
    <source>
        <dbReference type="EMBL" id="ADI37575.1"/>
    </source>
</evidence>
<evidence type="ECO:0000256" key="6">
    <source>
        <dbReference type="ARBA" id="ARBA00023136"/>
    </source>
</evidence>
<dbReference type="Proteomes" id="UP000001505">
    <property type="component" value="Chromosome"/>
</dbReference>
<dbReference type="AlphaFoldDB" id="D6YTW4"/>
<comment type="similarity">
    <text evidence="2 7">Belongs to the ExbD/TolR family.</text>
</comment>
<accession>D6YTW4</accession>
<comment type="subcellular location">
    <subcellularLocation>
        <location evidence="1">Cell membrane</location>
        <topology evidence="1">Single-pass membrane protein</topology>
    </subcellularLocation>
    <subcellularLocation>
        <location evidence="7">Cell membrane</location>
        <topology evidence="7">Single-pass type II membrane protein</topology>
    </subcellularLocation>
</comment>
<dbReference type="GO" id="GO:0022857">
    <property type="term" value="F:transmembrane transporter activity"/>
    <property type="evidence" value="ECO:0007669"/>
    <property type="project" value="InterPro"/>
</dbReference>
<evidence type="ECO:0000256" key="2">
    <source>
        <dbReference type="ARBA" id="ARBA00005811"/>
    </source>
</evidence>
<keyword evidence="7" id="KW-0813">Transport</keyword>
<name>D6YTW4_WADCW</name>
<evidence type="ECO:0000313" key="10">
    <source>
        <dbReference type="Proteomes" id="UP000001505"/>
    </source>
</evidence>
<dbReference type="GO" id="GO:0005886">
    <property type="term" value="C:plasma membrane"/>
    <property type="evidence" value="ECO:0007669"/>
    <property type="project" value="UniProtKB-SubCell"/>
</dbReference>
<evidence type="ECO:0000256" key="8">
    <source>
        <dbReference type="SAM" id="Phobius"/>
    </source>
</evidence>
<keyword evidence="5 8" id="KW-1133">Transmembrane helix</keyword>
<proteinExistence type="inferred from homology"/>
<evidence type="ECO:0000256" key="3">
    <source>
        <dbReference type="ARBA" id="ARBA00022475"/>
    </source>
</evidence>
<organism evidence="9 10">
    <name type="scientific">Waddlia chondrophila (strain ATCC VR-1470 / WSU 86-1044)</name>
    <dbReference type="NCBI Taxonomy" id="716544"/>
    <lineage>
        <taxon>Bacteria</taxon>
        <taxon>Pseudomonadati</taxon>
        <taxon>Chlamydiota</taxon>
        <taxon>Chlamydiia</taxon>
        <taxon>Parachlamydiales</taxon>
        <taxon>Waddliaceae</taxon>
        <taxon>Waddlia</taxon>
    </lineage>
</organism>